<organism evidence="1 2">
    <name type="scientific">Halodesulfurarchaeum formicicum</name>
    <dbReference type="NCBI Taxonomy" id="1873524"/>
    <lineage>
        <taxon>Archaea</taxon>
        <taxon>Methanobacteriati</taxon>
        <taxon>Methanobacteriota</taxon>
        <taxon>Stenosarchaea group</taxon>
        <taxon>Halobacteria</taxon>
        <taxon>Halobacteriales</taxon>
        <taxon>Halobacteriaceae</taxon>
        <taxon>Halodesulfurarchaeum</taxon>
    </lineage>
</organism>
<dbReference type="AlphaFoldDB" id="A0A1D8S5Y9"/>
<evidence type="ECO:0000313" key="1">
    <source>
        <dbReference type="EMBL" id="AOW80774.1"/>
    </source>
</evidence>
<dbReference type="Proteomes" id="UP000185608">
    <property type="component" value="Chromosome"/>
</dbReference>
<dbReference type="NCBIfam" id="NF041910">
    <property type="entry name" value="HVO_0416"/>
    <property type="match status" value="1"/>
</dbReference>
<dbReference type="EMBL" id="CP016070">
    <property type="protein sequence ID" value="AOW80774.1"/>
    <property type="molecule type" value="Genomic_DNA"/>
</dbReference>
<dbReference type="InterPro" id="IPR049695">
    <property type="entry name" value="HVO_0416-like"/>
</dbReference>
<proteinExistence type="predicted"/>
<dbReference type="STRING" id="1873524.HSR6_1671"/>
<protein>
    <submittedName>
        <fullName evidence="1">Small CPxCG-related zinc finger protein</fullName>
    </submittedName>
</protein>
<dbReference type="RefSeq" id="WP_310553239.1">
    <property type="nucleotide sequence ID" value="NZ_CP016070.1"/>
</dbReference>
<dbReference type="KEGG" id="halh:HTSR_1602"/>
<name>A0A1D8S5Y9_9EURY</name>
<reference evidence="1 2" key="1">
    <citation type="submission" date="2016-06" db="EMBL/GenBank/DDBJ databases">
        <title>Discovery of anaerobic lithoheterotrophic haloarchaeon capable of sulfur respiration by hydrogen and formate.</title>
        <authorList>
            <person name="Sorokin D.Y."/>
            <person name="Kublanov I.V."/>
            <person name="Roman P."/>
            <person name="Sinninghe Damste J.S."/>
            <person name="Golyshin P.N."/>
            <person name="Rojo D."/>
            <person name="Ciordia S."/>
            <person name="Mena Md.C."/>
            <person name="Ferrer M."/>
            <person name="Smedile F."/>
            <person name="Messina E."/>
            <person name="La Cono V."/>
            <person name="Yakimov M.M."/>
        </authorList>
    </citation>
    <scope>NUCLEOTIDE SEQUENCE [LARGE SCALE GENOMIC DNA]</scope>
    <source>
        <strain evidence="1 2">HTSR1</strain>
    </source>
</reference>
<sequence>MSSAEAPDDGLIDQFLESRGHDTASWDQNYNKKQCPKCGGLHDVAATQCSVCGWAP</sequence>
<gene>
    <name evidence="1" type="ORF">HTSR_1602</name>
</gene>
<dbReference type="GeneID" id="88619718"/>
<evidence type="ECO:0000313" key="2">
    <source>
        <dbReference type="Proteomes" id="UP000185608"/>
    </source>
</evidence>
<accession>A0A1D8S5Y9</accession>